<comment type="caution">
    <text evidence="3">The sequence shown here is derived from an EMBL/GenBank/DDBJ whole genome shotgun (WGS) entry which is preliminary data.</text>
</comment>
<evidence type="ECO:0000313" key="3">
    <source>
        <dbReference type="EMBL" id="KAH7116132.1"/>
    </source>
</evidence>
<evidence type="ECO:0000313" key="4">
    <source>
        <dbReference type="Proteomes" id="UP000700596"/>
    </source>
</evidence>
<evidence type="ECO:0000256" key="2">
    <source>
        <dbReference type="SAM" id="SignalP"/>
    </source>
</evidence>
<evidence type="ECO:0000256" key="1">
    <source>
        <dbReference type="SAM" id="MobiDB-lite"/>
    </source>
</evidence>
<sequence length="430" mass="48456">MATVKFLIAGLVGVARVVATAENEGRSIPSSLEERGELGTAAFESWVAQPKLHYVPCFECLLDDCNEKKRYGTTERIYTKCWWIIMANRYSDWYETVDGCYIDSGDISYPPNSNTALRDRDAAVRPVCDYDKPLRKPNITTPHTPKRNDNTITPLSQRDQPANPQTHQAALEPATVTSRYPLKCHQGSDPLWAVARTYAPQSNISISCWTTASMNASELLSYPSYEPTWLLTAQNCYVPKNEVTLAPNRFAYLSYCPSPRHYWAEIRNPRLARECPVGCRTSGFDFFLADFECWYKGDEVQGDTMWYRGWEVDYLGAWWTIWWPRAAVGRWGASGEPLEQCSPDKTVVKEPYHRPTEEKREKQEKAVGRAEPRAVMNVYALVNDSAPTTKSINPATLETLCVSATGVKLLEAIFGSDPSSQLAAIYPAPM</sequence>
<dbReference type="Proteomes" id="UP000700596">
    <property type="component" value="Unassembled WGS sequence"/>
</dbReference>
<name>A0A9P9IDQ7_9PLEO</name>
<feature type="chain" id="PRO_5040445881" evidence="2">
    <location>
        <begin position="22"/>
        <end position="430"/>
    </location>
</feature>
<dbReference type="AlphaFoldDB" id="A0A9P9IDQ7"/>
<reference evidence="3" key="1">
    <citation type="journal article" date="2021" name="Nat. Commun.">
        <title>Genetic determinants of endophytism in the Arabidopsis root mycobiome.</title>
        <authorList>
            <person name="Mesny F."/>
            <person name="Miyauchi S."/>
            <person name="Thiergart T."/>
            <person name="Pickel B."/>
            <person name="Atanasova L."/>
            <person name="Karlsson M."/>
            <person name="Huettel B."/>
            <person name="Barry K.W."/>
            <person name="Haridas S."/>
            <person name="Chen C."/>
            <person name="Bauer D."/>
            <person name="Andreopoulos W."/>
            <person name="Pangilinan J."/>
            <person name="LaButti K."/>
            <person name="Riley R."/>
            <person name="Lipzen A."/>
            <person name="Clum A."/>
            <person name="Drula E."/>
            <person name="Henrissat B."/>
            <person name="Kohler A."/>
            <person name="Grigoriev I.V."/>
            <person name="Martin F.M."/>
            <person name="Hacquard S."/>
        </authorList>
    </citation>
    <scope>NUCLEOTIDE SEQUENCE</scope>
    <source>
        <strain evidence="3">MPI-CAGE-CH-0243</strain>
    </source>
</reference>
<dbReference type="OrthoDB" id="10615251at2759"/>
<feature type="signal peptide" evidence="2">
    <location>
        <begin position="1"/>
        <end position="21"/>
    </location>
</feature>
<feature type="region of interest" description="Disordered" evidence="1">
    <location>
        <begin position="134"/>
        <end position="169"/>
    </location>
</feature>
<protein>
    <submittedName>
        <fullName evidence="3">Uncharacterized protein</fullName>
    </submittedName>
</protein>
<keyword evidence="2" id="KW-0732">Signal</keyword>
<proteinExistence type="predicted"/>
<accession>A0A9P9IDQ7</accession>
<keyword evidence="4" id="KW-1185">Reference proteome</keyword>
<organism evidence="3 4">
    <name type="scientific">Dendryphion nanum</name>
    <dbReference type="NCBI Taxonomy" id="256645"/>
    <lineage>
        <taxon>Eukaryota</taxon>
        <taxon>Fungi</taxon>
        <taxon>Dikarya</taxon>
        <taxon>Ascomycota</taxon>
        <taxon>Pezizomycotina</taxon>
        <taxon>Dothideomycetes</taxon>
        <taxon>Pleosporomycetidae</taxon>
        <taxon>Pleosporales</taxon>
        <taxon>Torulaceae</taxon>
        <taxon>Dendryphion</taxon>
    </lineage>
</organism>
<feature type="compositionally biased region" description="Polar residues" evidence="1">
    <location>
        <begin position="150"/>
        <end position="168"/>
    </location>
</feature>
<gene>
    <name evidence="3" type="ORF">B0J11DRAFT_593880</name>
</gene>
<dbReference type="EMBL" id="JAGMWT010000015">
    <property type="protein sequence ID" value="KAH7116132.1"/>
    <property type="molecule type" value="Genomic_DNA"/>
</dbReference>